<dbReference type="Gene3D" id="3.30.720.50">
    <property type="match status" value="1"/>
</dbReference>
<dbReference type="GO" id="GO:0016779">
    <property type="term" value="F:nucleotidyltransferase activity"/>
    <property type="evidence" value="ECO:0007669"/>
    <property type="project" value="UniProtKB-KW"/>
</dbReference>
<evidence type="ECO:0000256" key="5">
    <source>
        <dbReference type="ARBA" id="ARBA00047597"/>
    </source>
</evidence>
<dbReference type="Proteomes" id="UP000663829">
    <property type="component" value="Unassembled WGS sequence"/>
</dbReference>
<dbReference type="EMBL" id="CAJNOK010042433">
    <property type="protein sequence ID" value="CAF1563837.1"/>
    <property type="molecule type" value="Genomic_DNA"/>
</dbReference>
<dbReference type="SUPFAM" id="SSF56399">
    <property type="entry name" value="ADP-ribosylation"/>
    <property type="match status" value="1"/>
</dbReference>
<keyword evidence="12" id="KW-1185">Reference proteome</keyword>
<dbReference type="Gene3D" id="3.90.176.10">
    <property type="entry name" value="Toxin ADP-ribosyltransferase, Chain A, domain 1"/>
    <property type="match status" value="1"/>
</dbReference>
<comment type="caution">
    <text evidence="8">The sequence shown here is derived from an EMBL/GenBank/DDBJ whole genome shotgun (WGS) entry which is preliminary data.</text>
</comment>
<keyword evidence="6" id="KW-0520">NAD</keyword>
<evidence type="ECO:0000256" key="3">
    <source>
        <dbReference type="ARBA" id="ARBA00022679"/>
    </source>
</evidence>
<dbReference type="AlphaFoldDB" id="A0A814ZPY5"/>
<dbReference type="EC" id="2.4.2.31" evidence="6"/>
<evidence type="ECO:0000259" key="7">
    <source>
        <dbReference type="PROSITE" id="PS50918"/>
    </source>
</evidence>
<comment type="catalytic activity">
    <reaction evidence="5 6">
        <text>L-arginyl-[protein] + NAD(+) = N(omega)-(ADP-D-ribosyl)-L-arginyl-[protein] + nicotinamide + H(+)</text>
        <dbReference type="Rhea" id="RHEA:19149"/>
        <dbReference type="Rhea" id="RHEA-COMP:10532"/>
        <dbReference type="Rhea" id="RHEA-COMP:15087"/>
        <dbReference type="ChEBI" id="CHEBI:15378"/>
        <dbReference type="ChEBI" id="CHEBI:17154"/>
        <dbReference type="ChEBI" id="CHEBI:29965"/>
        <dbReference type="ChEBI" id="CHEBI:57540"/>
        <dbReference type="ChEBI" id="CHEBI:142554"/>
        <dbReference type="EC" id="2.4.2.31"/>
    </reaction>
</comment>
<keyword evidence="4" id="KW-0548">Nucleotidyltransferase</keyword>
<keyword evidence="6" id="KW-0521">NADP</keyword>
<dbReference type="EMBL" id="CAJNOQ010010223">
    <property type="protein sequence ID" value="CAF1246244.1"/>
    <property type="molecule type" value="Genomic_DNA"/>
</dbReference>
<evidence type="ECO:0000313" key="12">
    <source>
        <dbReference type="Proteomes" id="UP000663829"/>
    </source>
</evidence>
<dbReference type="Pfam" id="PF02825">
    <property type="entry name" value="WWE"/>
    <property type="match status" value="1"/>
</dbReference>
<dbReference type="EMBL" id="CAJOBA010065100">
    <property type="protein sequence ID" value="CAF4356370.1"/>
    <property type="molecule type" value="Genomic_DNA"/>
</dbReference>
<dbReference type="Proteomes" id="UP000681722">
    <property type="component" value="Unassembled WGS sequence"/>
</dbReference>
<dbReference type="InterPro" id="IPR000768">
    <property type="entry name" value="ART"/>
</dbReference>
<evidence type="ECO:0000256" key="4">
    <source>
        <dbReference type="ARBA" id="ARBA00022695"/>
    </source>
</evidence>
<reference evidence="8" key="1">
    <citation type="submission" date="2021-02" db="EMBL/GenBank/DDBJ databases">
        <authorList>
            <person name="Nowell W R."/>
        </authorList>
    </citation>
    <scope>NUCLEOTIDE SEQUENCE</scope>
</reference>
<protein>
    <recommendedName>
        <fullName evidence="6">NAD(P)(+)--arginine ADP-ribosyltransferase</fullName>
        <ecNumber evidence="6">2.4.2.31</ecNumber>
    </recommendedName>
    <alternativeName>
        <fullName evidence="6">Mono(ADP-ribosyl)transferase</fullName>
    </alternativeName>
</protein>
<gene>
    <name evidence="8" type="ORF">GPM918_LOCUS25905</name>
    <name evidence="9" type="ORF">OVA965_LOCUS39959</name>
    <name evidence="10" type="ORF">SRO942_LOCUS25970</name>
    <name evidence="11" type="ORF">TMI583_LOCUS41341</name>
</gene>
<dbReference type="OrthoDB" id="423533at2759"/>
<sequence>MNIEQNDEPKWCWQSNSNPFLYTERPEWREYPSAVNEQIEKAFQSGEREVIINDQYLICFEDNLQINLHDSTKKRPVERCLLSEEIKKSSRRERFINGDTPEQFIPGFMNDDIRGHGDRFIREWVRIFGRRERSEIVDAAVYGIITEGTKEKQLRATKLYVYHLLSVRNQSMDRIQECCVRLYTHAHFLYRIVNKALRENDETKLSTLGPFCYLLYNFTRKRIDPTIAKRESFSRLDKIVNRLRSDERIIHVYRGEPAENINVFKRMIDNGRYKWSQFISTSKIRKVAADFAGRGGCLLVIQAEYRTLIDRGVDISSLSEFPYEEEVLLRPGVQFEVTGSEYDRVNDNMIFYVRILPSYLAF</sequence>
<dbReference type="EMBL" id="CAJOBC010012508">
    <property type="protein sequence ID" value="CAF4012313.1"/>
    <property type="molecule type" value="Genomic_DNA"/>
</dbReference>
<dbReference type="PROSITE" id="PS51996">
    <property type="entry name" value="TR_MART"/>
    <property type="match status" value="1"/>
</dbReference>
<dbReference type="Proteomes" id="UP000677228">
    <property type="component" value="Unassembled WGS sequence"/>
</dbReference>
<evidence type="ECO:0000313" key="8">
    <source>
        <dbReference type="EMBL" id="CAF1246244.1"/>
    </source>
</evidence>
<evidence type="ECO:0000313" key="10">
    <source>
        <dbReference type="EMBL" id="CAF4012313.1"/>
    </source>
</evidence>
<comment type="similarity">
    <text evidence="1 6">Belongs to the Arg-specific ADP-ribosyltransferase family.</text>
</comment>
<dbReference type="Proteomes" id="UP000682733">
    <property type="component" value="Unassembled WGS sequence"/>
</dbReference>
<keyword evidence="3 6" id="KW-0808">Transferase</keyword>
<keyword evidence="2 6" id="KW-0328">Glycosyltransferase</keyword>
<name>A0A814ZPY5_9BILA</name>
<dbReference type="InterPro" id="IPR037197">
    <property type="entry name" value="WWE_dom_sf"/>
</dbReference>
<dbReference type="GO" id="GO:0106274">
    <property type="term" value="F:NAD+-protein-arginine ADP-ribosyltransferase activity"/>
    <property type="evidence" value="ECO:0007669"/>
    <property type="project" value="UniProtKB-EC"/>
</dbReference>
<dbReference type="InterPro" id="IPR004170">
    <property type="entry name" value="WWE_dom"/>
</dbReference>
<organism evidence="8 12">
    <name type="scientific">Didymodactylos carnosus</name>
    <dbReference type="NCBI Taxonomy" id="1234261"/>
    <lineage>
        <taxon>Eukaryota</taxon>
        <taxon>Metazoa</taxon>
        <taxon>Spiralia</taxon>
        <taxon>Gnathifera</taxon>
        <taxon>Rotifera</taxon>
        <taxon>Eurotatoria</taxon>
        <taxon>Bdelloidea</taxon>
        <taxon>Philodinida</taxon>
        <taxon>Philodinidae</taxon>
        <taxon>Didymodactylos</taxon>
    </lineage>
</organism>
<dbReference type="PROSITE" id="PS50918">
    <property type="entry name" value="WWE"/>
    <property type="match status" value="1"/>
</dbReference>
<proteinExistence type="inferred from homology"/>
<evidence type="ECO:0000256" key="1">
    <source>
        <dbReference type="ARBA" id="ARBA00009558"/>
    </source>
</evidence>
<feature type="domain" description="WWE" evidence="7">
    <location>
        <begin position="1"/>
        <end position="79"/>
    </location>
</feature>
<evidence type="ECO:0000313" key="11">
    <source>
        <dbReference type="EMBL" id="CAF4356370.1"/>
    </source>
</evidence>
<evidence type="ECO:0000256" key="2">
    <source>
        <dbReference type="ARBA" id="ARBA00022676"/>
    </source>
</evidence>
<dbReference type="SUPFAM" id="SSF117839">
    <property type="entry name" value="WWE domain"/>
    <property type="match status" value="1"/>
</dbReference>
<evidence type="ECO:0000313" key="9">
    <source>
        <dbReference type="EMBL" id="CAF1563837.1"/>
    </source>
</evidence>
<accession>A0A814ZPY5</accession>
<evidence type="ECO:0000256" key="6">
    <source>
        <dbReference type="RuleBase" id="RU361228"/>
    </source>
</evidence>
<dbReference type="Pfam" id="PF01129">
    <property type="entry name" value="ART"/>
    <property type="match status" value="1"/>
</dbReference>